<evidence type="ECO:0000259" key="4">
    <source>
        <dbReference type="Pfam" id="PF03543"/>
    </source>
</evidence>
<keyword evidence="8" id="KW-1185">Reference proteome</keyword>
<dbReference type="InterPro" id="IPR038765">
    <property type="entry name" value="Papain-like_cys_pep_sf"/>
</dbReference>
<reference evidence="7" key="1">
    <citation type="submission" date="2016-10" db="EMBL/GenBank/DDBJ databases">
        <authorList>
            <person name="Varghese N."/>
            <person name="Submissions S."/>
        </authorList>
    </citation>
    <scope>NUCLEOTIDE SEQUENCE [LARGE SCALE GENOMIC DNA]</scope>
    <source>
        <strain evidence="7">DSM 17908</strain>
    </source>
</reference>
<evidence type="ECO:0000313" key="6">
    <source>
        <dbReference type="EMBL" id="SFK14732.1"/>
    </source>
</evidence>
<dbReference type="EMBL" id="NITY01000001">
    <property type="protein sequence ID" value="PHM46302.1"/>
    <property type="molecule type" value="Genomic_DNA"/>
</dbReference>
<dbReference type="GO" id="GO:0004197">
    <property type="term" value="F:cysteine-type endopeptidase activity"/>
    <property type="evidence" value="ECO:0007669"/>
    <property type="project" value="InterPro"/>
</dbReference>
<protein>
    <submittedName>
        <fullName evidence="5">Yop targeted effector yopT</fullName>
    </submittedName>
    <submittedName>
        <fullName evidence="6">YopT peptidase</fullName>
    </submittedName>
</protein>
<dbReference type="GO" id="GO:0006508">
    <property type="term" value="P:proteolysis"/>
    <property type="evidence" value="ECO:0007669"/>
    <property type="project" value="UniProtKB-KW"/>
</dbReference>
<keyword evidence="2" id="KW-0378">Hydrolase</keyword>
<reference evidence="6" key="2">
    <citation type="submission" date="2016-10" db="EMBL/GenBank/DDBJ databases">
        <authorList>
            <person name="de Groot N.N."/>
        </authorList>
    </citation>
    <scope>NUCLEOTIDE SEQUENCE [LARGE SCALE GENOMIC DNA]</scope>
    <source>
        <strain evidence="6">DSM 17908</strain>
    </source>
</reference>
<dbReference type="RefSeq" id="WP_092514027.1">
    <property type="nucleotide sequence ID" value="NZ_CAWNQB010000001.1"/>
</dbReference>
<organism evidence="6 7">
    <name type="scientific">Xenorhabdus mauleonii</name>
    <dbReference type="NCBI Taxonomy" id="351675"/>
    <lineage>
        <taxon>Bacteria</taxon>
        <taxon>Pseudomonadati</taxon>
        <taxon>Pseudomonadota</taxon>
        <taxon>Gammaproteobacteria</taxon>
        <taxon>Enterobacterales</taxon>
        <taxon>Morganellaceae</taxon>
        <taxon>Xenorhabdus</taxon>
    </lineage>
</organism>
<keyword evidence="3" id="KW-0788">Thiol protease</keyword>
<evidence type="ECO:0000256" key="3">
    <source>
        <dbReference type="ARBA" id="ARBA00022807"/>
    </source>
</evidence>
<dbReference type="EMBL" id="FORG01000032">
    <property type="protein sequence ID" value="SFK14732.1"/>
    <property type="molecule type" value="Genomic_DNA"/>
</dbReference>
<keyword evidence="1" id="KW-0645">Protease</keyword>
<reference evidence="5 8" key="3">
    <citation type="journal article" date="2017" name="Nat. Microbiol.">
        <title>Natural product diversity associated with the nematode symbionts Photorhabdus and Xenorhabdus.</title>
        <authorList>
            <person name="Tobias N.J."/>
            <person name="Wolff H."/>
            <person name="Djahanschiri B."/>
            <person name="Grundmann F."/>
            <person name="Kronenwerth M."/>
            <person name="Shi Y.M."/>
            <person name="Simonyi S."/>
            <person name="Grun P."/>
            <person name="Shapiro-Ilan D."/>
            <person name="Pidot S.J."/>
            <person name="Stinear T.P."/>
            <person name="Ebersberger I."/>
            <person name="Bode H.B."/>
        </authorList>
    </citation>
    <scope>NUCLEOTIDE SEQUENCE [LARGE SCALE GENOMIC DNA]</scope>
    <source>
        <strain evidence="5 8">DSM 17908</strain>
    </source>
</reference>
<evidence type="ECO:0000256" key="1">
    <source>
        <dbReference type="ARBA" id="ARBA00022670"/>
    </source>
</evidence>
<evidence type="ECO:0000313" key="7">
    <source>
        <dbReference type="Proteomes" id="UP000198919"/>
    </source>
</evidence>
<dbReference type="Proteomes" id="UP000224607">
    <property type="component" value="Unassembled WGS sequence"/>
</dbReference>
<gene>
    <name evidence="6" type="ORF">SAMN05421680_1322</name>
    <name evidence="5" type="ORF">Xmau_00712</name>
</gene>
<proteinExistence type="predicted"/>
<feature type="domain" description="Peptidase C58 YopT-type" evidence="4">
    <location>
        <begin position="116"/>
        <end position="160"/>
    </location>
</feature>
<name>A0A1I3X4H2_9GAMM</name>
<dbReference type="STRING" id="351675.SAMN05421680_1322"/>
<dbReference type="OrthoDB" id="6852685at2"/>
<evidence type="ECO:0000313" key="8">
    <source>
        <dbReference type="Proteomes" id="UP000224607"/>
    </source>
</evidence>
<evidence type="ECO:0000313" key="5">
    <source>
        <dbReference type="EMBL" id="PHM46302.1"/>
    </source>
</evidence>
<dbReference type="AlphaFoldDB" id="A0A1I3X4H2"/>
<dbReference type="Proteomes" id="UP000198919">
    <property type="component" value="Unassembled WGS sequence"/>
</dbReference>
<dbReference type="Pfam" id="PF03543">
    <property type="entry name" value="Peptidase_C58"/>
    <property type="match status" value="1"/>
</dbReference>
<dbReference type="SUPFAM" id="SSF54001">
    <property type="entry name" value="Cysteine proteinases"/>
    <property type="match status" value="1"/>
</dbReference>
<accession>A0A1I3X4H2</accession>
<sequence length="192" mass="22122">MPLLDADKFGGNWVFRFNQTLHFPLKFSLTMQNGACSSLVMAWIKMHKSGKSRLFPGNIKLPSYIRIVENLKADRMDGLEFLYEIGLFNKYIVCYEEKDIEKKLATIDEGYETLTYGIHAIGIAVTAHGIDCFDPNLGCVHFPKREDFIAWFKEEYWPNRGEIVTMARPSNSFKLYTILPISALETTSVHRR</sequence>
<evidence type="ECO:0000256" key="2">
    <source>
        <dbReference type="ARBA" id="ARBA00022801"/>
    </source>
</evidence>
<dbReference type="InterPro" id="IPR006473">
    <property type="entry name" value="Peptidase_C58_Yopt"/>
</dbReference>